<feature type="domain" description="Fibronectin type-III" evidence="1">
    <location>
        <begin position="116"/>
        <end position="213"/>
    </location>
</feature>
<evidence type="ECO:0000313" key="2">
    <source>
        <dbReference type="EMBL" id="RMX56808.1"/>
    </source>
</evidence>
<dbReference type="Proteomes" id="UP000275408">
    <property type="component" value="Unassembled WGS sequence"/>
</dbReference>
<dbReference type="EMBL" id="RCHS01000794">
    <property type="protein sequence ID" value="RMX56808.1"/>
    <property type="molecule type" value="Genomic_DNA"/>
</dbReference>
<dbReference type="PROSITE" id="PS50853">
    <property type="entry name" value="FN3"/>
    <property type="match status" value="2"/>
</dbReference>
<dbReference type="InterPro" id="IPR003961">
    <property type="entry name" value="FN3_dom"/>
</dbReference>
<evidence type="ECO:0000259" key="1">
    <source>
        <dbReference type="PROSITE" id="PS50853"/>
    </source>
</evidence>
<comment type="caution">
    <text evidence="2">The sequence shown here is derived from an EMBL/GenBank/DDBJ whole genome shotgun (WGS) entry which is preliminary data.</text>
</comment>
<dbReference type="STRING" id="46731.A0A3M6UU07"/>
<dbReference type="GO" id="GO:0016020">
    <property type="term" value="C:membrane"/>
    <property type="evidence" value="ECO:0007669"/>
    <property type="project" value="UniProtKB-SubCell"/>
</dbReference>
<keyword evidence="3" id="KW-1185">Reference proteome</keyword>
<proteinExistence type="predicted"/>
<dbReference type="OrthoDB" id="5977994at2759"/>
<name>A0A3M6UU07_POCDA</name>
<evidence type="ECO:0000313" key="3">
    <source>
        <dbReference type="Proteomes" id="UP000275408"/>
    </source>
</evidence>
<dbReference type="InterPro" id="IPR036116">
    <property type="entry name" value="FN3_sf"/>
</dbReference>
<feature type="domain" description="Fibronectin type-III" evidence="1">
    <location>
        <begin position="243"/>
        <end position="350"/>
    </location>
</feature>
<protein>
    <recommendedName>
        <fullName evidence="1">Fibronectin type-III domain-containing protein</fullName>
    </recommendedName>
</protein>
<dbReference type="CDD" id="cd00063">
    <property type="entry name" value="FN3"/>
    <property type="match status" value="2"/>
</dbReference>
<dbReference type="Gene3D" id="2.60.40.10">
    <property type="entry name" value="Immunoglobulins"/>
    <property type="match status" value="2"/>
</dbReference>
<gene>
    <name evidence="2" type="ORF">pdam_00009914</name>
</gene>
<accession>A0A3M6UU07</accession>
<organism evidence="2 3">
    <name type="scientific">Pocillopora damicornis</name>
    <name type="common">Cauliflower coral</name>
    <name type="synonym">Millepora damicornis</name>
    <dbReference type="NCBI Taxonomy" id="46731"/>
    <lineage>
        <taxon>Eukaryota</taxon>
        <taxon>Metazoa</taxon>
        <taxon>Cnidaria</taxon>
        <taxon>Anthozoa</taxon>
        <taxon>Hexacorallia</taxon>
        <taxon>Scleractinia</taxon>
        <taxon>Astrocoeniina</taxon>
        <taxon>Pocilloporidae</taxon>
        <taxon>Pocillopora</taxon>
    </lineage>
</organism>
<reference evidence="2 3" key="1">
    <citation type="journal article" date="2018" name="Sci. Rep.">
        <title>Comparative analysis of the Pocillopora damicornis genome highlights role of immune system in coral evolution.</title>
        <authorList>
            <person name="Cunning R."/>
            <person name="Bay R.A."/>
            <person name="Gillette P."/>
            <person name="Baker A.C."/>
            <person name="Traylor-Knowles N."/>
        </authorList>
    </citation>
    <scope>NUCLEOTIDE SEQUENCE [LARGE SCALE GENOMIC DNA]</scope>
    <source>
        <strain evidence="2">RSMAS</strain>
        <tissue evidence="2">Whole animal</tissue>
    </source>
</reference>
<feature type="non-terminal residue" evidence="2">
    <location>
        <position position="350"/>
    </location>
</feature>
<sequence length="350" mass="40061">MAADVKIPSYCKGAIGLKDVDIIWRPLAQRNSSSWAFYRISYCPPFPSCTENEQYQLGCILNTTQHQLQKELQCRMTEESLFPKMFYYIVELQNLSGVFKSQQLTCRLLTRVHCTRPQNLTAKAVWKRTVSLSWKPAPFMGKYTDILCYRIWYAAAHDKKNESVQITLGGESWIIDDLSPYTEYKFYIQCSLSNCEGSWGLVDGPVTAQTLEEAPTQAPQFSNWSVTNTQEGERDVTVVWQVMPQNLTAKAIRKRTVSLSWKPAPFMGTYTDMLCYKIWYAAANDKKNESVQIPSRGESWIIKSRIIKSRIIDDLSPYTEYKFYIQCSLPSCKGGWGLVDGPVTAQTLEE</sequence>
<dbReference type="AlphaFoldDB" id="A0A3M6UU07"/>
<dbReference type="SUPFAM" id="SSF49265">
    <property type="entry name" value="Fibronectin type III"/>
    <property type="match status" value="1"/>
</dbReference>
<dbReference type="PANTHER" id="PTHR46957">
    <property type="entry name" value="CYTOKINE RECEPTOR"/>
    <property type="match status" value="1"/>
</dbReference>
<dbReference type="SMART" id="SM00060">
    <property type="entry name" value="FN3"/>
    <property type="match status" value="2"/>
</dbReference>
<dbReference type="PANTHER" id="PTHR46957:SF3">
    <property type="entry name" value="CYTOKINE RECEPTOR"/>
    <property type="match status" value="1"/>
</dbReference>
<dbReference type="Pfam" id="PF00041">
    <property type="entry name" value="fn3"/>
    <property type="match status" value="2"/>
</dbReference>
<dbReference type="InterPro" id="IPR013783">
    <property type="entry name" value="Ig-like_fold"/>
</dbReference>
<dbReference type="InterPro" id="IPR050713">
    <property type="entry name" value="RTP_Phos/Ushers"/>
</dbReference>